<dbReference type="EMBL" id="SUTG01000031">
    <property type="protein sequence ID" value="MBE6512819.1"/>
    <property type="molecule type" value="Genomic_DNA"/>
</dbReference>
<accession>A0A8T3VYP9</accession>
<sequence length="86" mass="10183">MNKTIKISQANHNSLSKLASKNDTFNDVISFLIEYYHTHEEFSDEEGKFYNEEIEKFENGNLENVKELTLESLEERINKLELELKK</sequence>
<gene>
    <name evidence="1" type="ORF">E7Z75_06730</name>
</gene>
<evidence type="ECO:0000313" key="2">
    <source>
        <dbReference type="Proteomes" id="UP000732619"/>
    </source>
</evidence>
<organism evidence="1 2">
    <name type="scientific">Methanobrevibacter olleyae</name>
    <dbReference type="NCBI Taxonomy" id="294671"/>
    <lineage>
        <taxon>Archaea</taxon>
        <taxon>Methanobacteriati</taxon>
        <taxon>Methanobacteriota</taxon>
        <taxon>Methanomada group</taxon>
        <taxon>Methanobacteria</taxon>
        <taxon>Methanobacteriales</taxon>
        <taxon>Methanobacteriaceae</taxon>
        <taxon>Methanobrevibacter</taxon>
    </lineage>
</organism>
<comment type="caution">
    <text evidence="1">The sequence shown here is derived from an EMBL/GenBank/DDBJ whole genome shotgun (WGS) entry which is preliminary data.</text>
</comment>
<proteinExistence type="predicted"/>
<dbReference type="AlphaFoldDB" id="A0A8T3VYP9"/>
<dbReference type="Proteomes" id="UP000732619">
    <property type="component" value="Unassembled WGS sequence"/>
</dbReference>
<evidence type="ECO:0000313" key="1">
    <source>
        <dbReference type="EMBL" id="MBE6512819.1"/>
    </source>
</evidence>
<protein>
    <submittedName>
        <fullName evidence="1">Uncharacterized protein</fullName>
    </submittedName>
</protein>
<name>A0A8T3VYP9_METOL</name>
<reference evidence="1" key="1">
    <citation type="submission" date="2019-04" db="EMBL/GenBank/DDBJ databases">
        <title>Evolution of Biomass-Degrading Anaerobic Consortia Revealed by Metagenomics.</title>
        <authorList>
            <person name="Peng X."/>
        </authorList>
    </citation>
    <scope>NUCLEOTIDE SEQUENCE</scope>
    <source>
        <strain evidence="1">SIG14</strain>
    </source>
</reference>